<evidence type="ECO:0000256" key="7">
    <source>
        <dbReference type="ARBA" id="ARBA00022842"/>
    </source>
</evidence>
<dbReference type="EMBL" id="KZ670109">
    <property type="protein sequence ID" value="PPR83902.1"/>
    <property type="molecule type" value="Genomic_DNA"/>
</dbReference>
<dbReference type="Pfam" id="PF18052">
    <property type="entry name" value="Rx_N"/>
    <property type="match status" value="1"/>
</dbReference>
<sequence>MAEATVSTILEQMTAITIDKAIKAWGLVQALQLELEDAEEKENVDKRVKLWLDKFRDVSYDMEDVLDEWETAVQQLQIDPFGSASVRNWKLSEEEIVEIYGTRHIGRDQACRLVGLMDFFCFSEACLIVDMVQYFVDAKLEFDACYIYEDVNNAIQHVHHSGLMHRGILSDPHRYLVKNGQLLQFLRILKEKGKRLFLLTNSPYYFVDGGMQFMLEDMATKVDVEGKLNKVSNLHRSNDEPV</sequence>
<dbReference type="InterPro" id="IPR041118">
    <property type="entry name" value="Rx_N"/>
</dbReference>
<accession>A0A2P5VYJ5</accession>
<dbReference type="InterPro" id="IPR036412">
    <property type="entry name" value="HAD-like_sf"/>
</dbReference>
<evidence type="ECO:0000313" key="10">
    <source>
        <dbReference type="Proteomes" id="UP000239757"/>
    </source>
</evidence>
<dbReference type="GO" id="GO:0008253">
    <property type="term" value="F:5'-nucleotidase activity"/>
    <property type="evidence" value="ECO:0007669"/>
    <property type="project" value="TreeGrafter"/>
</dbReference>
<evidence type="ECO:0000256" key="1">
    <source>
        <dbReference type="ARBA" id="ARBA00009589"/>
    </source>
</evidence>
<gene>
    <name evidence="9" type="ORF">GOBAR_AA36810</name>
</gene>
<dbReference type="Pfam" id="PF05761">
    <property type="entry name" value="5_nucleotid"/>
    <property type="match status" value="1"/>
</dbReference>
<evidence type="ECO:0000256" key="2">
    <source>
        <dbReference type="ARBA" id="ARBA00022723"/>
    </source>
</evidence>
<dbReference type="SUPFAM" id="SSF56784">
    <property type="entry name" value="HAD-like"/>
    <property type="match status" value="1"/>
</dbReference>
<dbReference type="PANTHER" id="PTHR12103:SF12">
    <property type="entry name" value="FI20020P1"/>
    <property type="match status" value="1"/>
</dbReference>
<evidence type="ECO:0000259" key="8">
    <source>
        <dbReference type="Pfam" id="PF18052"/>
    </source>
</evidence>
<dbReference type="Proteomes" id="UP000239757">
    <property type="component" value="Unassembled WGS sequence"/>
</dbReference>
<dbReference type="GO" id="GO:0006952">
    <property type="term" value="P:defense response"/>
    <property type="evidence" value="ECO:0007669"/>
    <property type="project" value="UniProtKB-KW"/>
</dbReference>
<dbReference type="PANTHER" id="PTHR12103">
    <property type="entry name" value="5'-NUCLEOTIDASE DOMAIN-CONTAINING"/>
    <property type="match status" value="1"/>
</dbReference>
<dbReference type="Gene3D" id="1.20.5.4130">
    <property type="match status" value="1"/>
</dbReference>
<keyword evidence="2" id="KW-0479">Metal-binding</keyword>
<comment type="similarity">
    <text evidence="1">Belongs to the 5'(3')-deoxyribonucleotidase family.</text>
</comment>
<evidence type="ECO:0000256" key="6">
    <source>
        <dbReference type="ARBA" id="ARBA00022821"/>
    </source>
</evidence>
<keyword evidence="7" id="KW-0460">Magnesium</keyword>
<dbReference type="AlphaFoldDB" id="A0A2P5VYJ5"/>
<dbReference type="Gene3D" id="3.40.50.1000">
    <property type="entry name" value="HAD superfamily/HAD-like"/>
    <property type="match status" value="1"/>
</dbReference>
<dbReference type="OrthoDB" id="10252832at2759"/>
<dbReference type="GO" id="GO:0000166">
    <property type="term" value="F:nucleotide binding"/>
    <property type="evidence" value="ECO:0007669"/>
    <property type="project" value="UniProtKB-KW"/>
</dbReference>
<protein>
    <recommendedName>
        <fullName evidence="8">Disease resistance N-terminal domain-containing protein</fullName>
    </recommendedName>
</protein>
<dbReference type="InterPro" id="IPR008380">
    <property type="entry name" value="HAD-SF_hydro_IG_5-nucl"/>
</dbReference>
<name>A0A2P5VYJ5_GOSBA</name>
<keyword evidence="5" id="KW-0378">Hydrolase</keyword>
<evidence type="ECO:0000256" key="3">
    <source>
        <dbReference type="ARBA" id="ARBA00022737"/>
    </source>
</evidence>
<dbReference type="GO" id="GO:0046872">
    <property type="term" value="F:metal ion binding"/>
    <property type="evidence" value="ECO:0007669"/>
    <property type="project" value="UniProtKB-KW"/>
</dbReference>
<proteinExistence type="inferred from homology"/>
<evidence type="ECO:0000313" key="9">
    <source>
        <dbReference type="EMBL" id="PPR83902.1"/>
    </source>
</evidence>
<reference evidence="9 10" key="1">
    <citation type="submission" date="2015-01" db="EMBL/GenBank/DDBJ databases">
        <title>Genome of allotetraploid Gossypium barbadense reveals genomic plasticity and fiber elongation in cotton evolution.</title>
        <authorList>
            <person name="Chen X."/>
            <person name="Liu X."/>
            <person name="Zhao B."/>
            <person name="Zheng H."/>
            <person name="Hu Y."/>
            <person name="Lu G."/>
            <person name="Yang C."/>
            <person name="Chen J."/>
            <person name="Shan C."/>
            <person name="Zhang L."/>
            <person name="Zhou Y."/>
            <person name="Wang L."/>
            <person name="Guo W."/>
            <person name="Bai Y."/>
            <person name="Ruan J."/>
            <person name="Shangguan X."/>
            <person name="Mao Y."/>
            <person name="Jiang J."/>
            <person name="Zhu Y."/>
            <person name="Lei J."/>
            <person name="Kang H."/>
            <person name="Chen S."/>
            <person name="He X."/>
            <person name="Wang R."/>
            <person name="Wang Y."/>
            <person name="Chen J."/>
            <person name="Wang L."/>
            <person name="Yu S."/>
            <person name="Wang B."/>
            <person name="Wei J."/>
            <person name="Song S."/>
            <person name="Lu X."/>
            <person name="Gao Z."/>
            <person name="Gu W."/>
            <person name="Deng X."/>
            <person name="Ma D."/>
            <person name="Wang S."/>
            <person name="Liang W."/>
            <person name="Fang L."/>
            <person name="Cai C."/>
            <person name="Zhu X."/>
            <person name="Zhou B."/>
            <person name="Zhang Y."/>
            <person name="Chen Z."/>
            <person name="Xu S."/>
            <person name="Zhu R."/>
            <person name="Wang S."/>
            <person name="Zhang T."/>
            <person name="Zhao G."/>
        </authorList>
    </citation>
    <scope>NUCLEOTIDE SEQUENCE [LARGE SCALE GENOMIC DNA]</scope>
    <source>
        <strain evidence="10">cv. Xinhai21</strain>
        <tissue evidence="9">Leaf</tissue>
    </source>
</reference>
<evidence type="ECO:0000256" key="4">
    <source>
        <dbReference type="ARBA" id="ARBA00022741"/>
    </source>
</evidence>
<dbReference type="InterPro" id="IPR023214">
    <property type="entry name" value="HAD_sf"/>
</dbReference>
<organism evidence="9 10">
    <name type="scientific">Gossypium barbadense</name>
    <name type="common">Sea Island cotton</name>
    <name type="synonym">Hibiscus barbadensis</name>
    <dbReference type="NCBI Taxonomy" id="3634"/>
    <lineage>
        <taxon>Eukaryota</taxon>
        <taxon>Viridiplantae</taxon>
        <taxon>Streptophyta</taxon>
        <taxon>Embryophyta</taxon>
        <taxon>Tracheophyta</taxon>
        <taxon>Spermatophyta</taxon>
        <taxon>Magnoliopsida</taxon>
        <taxon>eudicotyledons</taxon>
        <taxon>Gunneridae</taxon>
        <taxon>Pentapetalae</taxon>
        <taxon>rosids</taxon>
        <taxon>malvids</taxon>
        <taxon>Malvales</taxon>
        <taxon>Malvaceae</taxon>
        <taxon>Malvoideae</taxon>
        <taxon>Gossypium</taxon>
    </lineage>
</organism>
<keyword evidence="6" id="KW-0611">Plant defense</keyword>
<feature type="domain" description="Disease resistance N-terminal" evidence="8">
    <location>
        <begin position="30"/>
        <end position="77"/>
    </location>
</feature>
<keyword evidence="3" id="KW-0677">Repeat</keyword>
<keyword evidence="4" id="KW-0547">Nucleotide-binding</keyword>
<evidence type="ECO:0000256" key="5">
    <source>
        <dbReference type="ARBA" id="ARBA00022801"/>
    </source>
</evidence>